<dbReference type="STRING" id="1712654.A7C91_05725"/>
<dbReference type="KEGG" id="tpie:A7C91_05725"/>
<organism evidence="1 2">
    <name type="scientific">Thermococcus piezophilus</name>
    <dbReference type="NCBI Taxonomy" id="1712654"/>
    <lineage>
        <taxon>Archaea</taxon>
        <taxon>Methanobacteriati</taxon>
        <taxon>Methanobacteriota</taxon>
        <taxon>Thermococci</taxon>
        <taxon>Thermococcales</taxon>
        <taxon>Thermococcaceae</taxon>
        <taxon>Thermococcus</taxon>
    </lineage>
</organism>
<sequence>MLSWQILETVRLASEDEGLLILILDLARERDDITRLRAFMALNEIFKRTGGDVKSRVLKNHLDVFIDTLTDENERIVMKALRALGHLVEGIPLEEKEFLEITEVLTNLVENSNRDIVTLEAIDVLSKVRPVRMSESINTKINKLIGSDDPYLKTIGLRLLANSFIPSDDVDALRLLLTEAYTLLFSGEDFLLELILDVLGDVMKYPLPADVKDEVVRISKVVGELIHQKEDPLVRIKAKEVSGRVTSFISSSQSVGEFRRF</sequence>
<name>A0A172WHC3_9EURY</name>
<keyword evidence="2" id="KW-1185">Reference proteome</keyword>
<evidence type="ECO:0008006" key="3">
    <source>
        <dbReference type="Google" id="ProtNLM"/>
    </source>
</evidence>
<accession>A0A172WHC3</accession>
<gene>
    <name evidence="1" type="ORF">A7C91_05725</name>
</gene>
<dbReference type="InterPro" id="IPR011989">
    <property type="entry name" value="ARM-like"/>
</dbReference>
<reference evidence="2" key="1">
    <citation type="journal article" date="2016" name="Syst. Appl. Microbiol.">
        <title>Thermococcus piezophilus sp. nov., a novel hyperthermophilic and piezophilic archaeon with a broad pressure range for growth, isolated from a deepest hydrothermal vent at the Mid-Cayman Rise.</title>
        <authorList>
            <person name="Dalmasso C."/>
            <person name="Oger P."/>
            <person name="Selva G."/>
            <person name="Courtine D."/>
            <person name="L'Haridon S."/>
            <person name="Garlaschelli A."/>
            <person name="Roussel E."/>
            <person name="Miyazaki J."/>
            <person name="Reveillaud J."/>
            <person name="Jebbar M."/>
            <person name="Takai K."/>
            <person name="Maignien L."/>
            <person name="Alain K."/>
        </authorList>
    </citation>
    <scope>NUCLEOTIDE SEQUENCE [LARGE SCALE GENOMIC DNA]</scope>
    <source>
        <strain evidence="2">CDGS</strain>
    </source>
</reference>
<dbReference type="Gene3D" id="1.25.10.10">
    <property type="entry name" value="Leucine-rich Repeat Variant"/>
    <property type="match status" value="1"/>
</dbReference>
<evidence type="ECO:0000313" key="2">
    <source>
        <dbReference type="Proteomes" id="UP000076969"/>
    </source>
</evidence>
<proteinExistence type="predicted"/>
<evidence type="ECO:0000313" key="1">
    <source>
        <dbReference type="EMBL" id="ANF22725.1"/>
    </source>
</evidence>
<dbReference type="SUPFAM" id="SSF48371">
    <property type="entry name" value="ARM repeat"/>
    <property type="match status" value="1"/>
</dbReference>
<dbReference type="EMBL" id="CP015520">
    <property type="protein sequence ID" value="ANF22725.1"/>
    <property type="molecule type" value="Genomic_DNA"/>
</dbReference>
<dbReference type="AlphaFoldDB" id="A0A172WHC3"/>
<dbReference type="InterPro" id="IPR016024">
    <property type="entry name" value="ARM-type_fold"/>
</dbReference>
<protein>
    <recommendedName>
        <fullName evidence="3">Condensin complex subunit 1 C-terminal domain-containing protein</fullName>
    </recommendedName>
</protein>
<dbReference type="Proteomes" id="UP000076969">
    <property type="component" value="Chromosome"/>
</dbReference>